<evidence type="ECO:0000313" key="3">
    <source>
        <dbReference type="RefSeq" id="XP_032127504.1"/>
    </source>
</evidence>
<feature type="compositionally biased region" description="Basic and acidic residues" evidence="1">
    <location>
        <begin position="59"/>
        <end position="93"/>
    </location>
</feature>
<protein>
    <submittedName>
        <fullName evidence="3">Arf-GAP with GTPase, ANK repeat and PH domain-containing protein 4 isoform X2</fullName>
    </submittedName>
</protein>
<gene>
    <name evidence="3" type="primary">AGAP4</name>
</gene>
<sequence>MGSILSCCVCPKFCQELDLDEGSGRPPESEICEAAAEDTTAAVPTAAAVETAELTVEAGEGHPVHDICDGEMPEDRALESDPSDHPEAKKSQGDDVALESSPSEARTSQTAEEIGENSSTNHIHMDRFSLKFSSCSTIFVEDSTASLPHLKTTLKS</sequence>
<dbReference type="Proteomes" id="UP000504640">
    <property type="component" value="Unplaced"/>
</dbReference>
<accession>A0A6J3HCN8</accession>
<feature type="region of interest" description="Disordered" evidence="1">
    <location>
        <begin position="58"/>
        <end position="123"/>
    </location>
</feature>
<organism evidence="2 3">
    <name type="scientific">Sapajus apella</name>
    <name type="common">Brown-capped capuchin</name>
    <name type="synonym">Cebus apella</name>
    <dbReference type="NCBI Taxonomy" id="9515"/>
    <lineage>
        <taxon>Eukaryota</taxon>
        <taxon>Metazoa</taxon>
        <taxon>Chordata</taxon>
        <taxon>Craniata</taxon>
        <taxon>Vertebrata</taxon>
        <taxon>Euteleostomi</taxon>
        <taxon>Mammalia</taxon>
        <taxon>Eutheria</taxon>
        <taxon>Euarchontoglires</taxon>
        <taxon>Primates</taxon>
        <taxon>Haplorrhini</taxon>
        <taxon>Platyrrhini</taxon>
        <taxon>Cebidae</taxon>
        <taxon>Cebinae</taxon>
        <taxon>Sapajus</taxon>
    </lineage>
</organism>
<proteinExistence type="predicted"/>
<dbReference type="AlphaFoldDB" id="A0A6J3HCN8"/>
<evidence type="ECO:0000313" key="2">
    <source>
        <dbReference type="Proteomes" id="UP000504640"/>
    </source>
</evidence>
<dbReference type="CTD" id="119016"/>
<reference evidence="3" key="1">
    <citation type="submission" date="2025-08" db="UniProtKB">
        <authorList>
            <consortium name="RefSeq"/>
        </authorList>
    </citation>
    <scope>IDENTIFICATION</scope>
    <source>
        <tissue evidence="3">Blood</tissue>
    </source>
</reference>
<dbReference type="RefSeq" id="XP_032127504.1">
    <property type="nucleotide sequence ID" value="XM_032271613.1"/>
</dbReference>
<dbReference type="GeneID" id="116545030"/>
<evidence type="ECO:0000256" key="1">
    <source>
        <dbReference type="SAM" id="MobiDB-lite"/>
    </source>
</evidence>
<feature type="compositionally biased region" description="Polar residues" evidence="1">
    <location>
        <begin position="100"/>
        <end position="122"/>
    </location>
</feature>
<keyword evidence="2" id="KW-1185">Reference proteome</keyword>
<name>A0A6J3HCN8_SAPAP</name>